<sequence>MLGGERLLAAVFLTVFSLAEGTSEADADLVSDLPGLTFELNFKHYSGYFSVPSGSKLHYWLVESQNKPESDPLILWLNGGPGCSSLGGLLKEHGPFHPNPDGVTLYENVFSWNKGANVLYLESPHGVGFSYRPSDTKGNDTYNDDDTAEENTDALIAFLKRFPEYNNRDFYVAGEDYGGVFVPTVTDRLIKMSKAGNLNVNLVGMAVGNGQLDKYQQLNSAIDLNYYRGIIGRTQFEKLKSCCSGSDGLPLSKCDFSRFIYFDERGIPHGKLNLTTYTDIECARNVLEYGFYDVWGTSDASKPKNDPFNTYQSCYAKAKSDGSDQGENFWTPKTSFKDLFSPSWYNYFIDQGALRNFQSTDNQGGFQCYMNEATRKYLQLKSIRDALHIPDDAPEWNECSQNVFTNFHQQNHDITGVFESIINSGYPLRVLIYNGDVDMASNFMGDQWFLEALAEKHNFTVTQEFTSWNFSLATDLVPFTGGYSKLFSYEKVKIDQLTGAGHLVPTDRPAHALQMITNFILQRNYSTTMPYDYELKPILEQYVPAKVSVSRKEADQVFELPGLTFDIGFNHYSGYLQTSNENFLHYWLFESQNNPIVDPLIVWLGGAPGCSNLGTILTENGPFHLNPDGKSLFENVYSWNKAANILYLEGPPDVGFSYWDKSNYTYNDGHVTEDAYLALKDFLNVYPEYLNRPFYVAGEGYGGVSVPMLTSMLIDKIQSGELKGLNLVGMAIGNGELSRVEQIKSAISLLYYHGVYGKQEWDQLRQCCNGTRSYQDLAMCDFSEYVSFDEHGKATSIGNSTCGDLVVELGQNGVSKNEQMQDVFNMYEDCYQQQSVLGSRSFASSNPNFNTISTDNEGGFQCYAISATNAWLNSLTVQHALHIPISVQDWQECNQDVAKQYTQQHNDTGPIFDHILASGYSLRVLIYNGDVDPVASFLGDQWFIENFAKRNSLSTSKSYSAWTYKEQAGGYWKRFSGGSLEVDLLTVKGAGHFVGTDRPGPSFQMINNFISHKDYGTDSRVLSNNPSPLNKEYKIMEWIAGSQLGKTHIVKDYLKHSGFVFKEEHREQTKTYGSEAKTYPNDKNSDKITDLPGLTFQPGFEQYSGFLDASNGTHLHYWLVESQNDPKQDPLILWLNGGPGCSSLGGLLTELGPFRPSADGQELLENPFAWNKFANVLFLESPRSVGFSYNEYDPQNTVVYNDDMTARDNLLAVKSFFDKFPEYQKRPFYIMGESFGGVYVPTLVRDLLHDIKKSNSANINFSGFAIGNGILSQYDQLNSAVDLLYYRGIYSEQDYKAVSSCCSLDNNSDPMYAAQPCDFTKYLWSVSGWDPTKATPKELQCSKLVSKLGFDLVWNTINDAYNTYQDCYIHASPENEDTKRRKREAYSYGGQTLSNKNPFVNQQESINYQSTDPFRGSSCYSKKGAQLYLNRKDVRKALHVDRTELDGVEWVQCSQTLAYDHTNNYLDMAPTFEEIFNFGLPLKMLIYNGDVDMVCQFLGDEWFIERLMGKLGVEGTKRTPWKYTLNSGNEKAPYLPRIGGYQKRFNLTEHNVILDQLTVKGSGHMVPMDRPGPALQMIHNFITSQDYSTMLPVIIPKPLLKEFVPPTPPPVDRRTADEIFNLPGLTFVPNFRQFSGYLKPKTPGVYLHYWFVESQNDPSTDPIILYFEGGPGGSSLTPMFTEVGPFFPNPDGQTFFENVFSWNKAHNVLFIEAPRGVGFSYQDTDVDKNCTQNDDMTSWDNLWAVVDFFDAHSLYNSANQNNEFYVGGLSYAGVYVPTLIQRMLHNKDQLNFNLKGMFTENGYVSAIQNIRYLPDYLYFHGMMPKNDWDFLKNCCNNADGLATAYCDYDQFVDIDGSGDAIPKTFDDPVKTECSNIIALYANGDWNSYYNDAYNLYQDCYDWTPDDNPLSFIQLPKSRRSRTRRLKRGRMAKKNFVNQPSRINYYSSDADMGFMCYTYEAASLDYLDWPEVRQALHIPDYVQSWSASPDCIGDYSQNVLDETDLYKDILSNAPENFKIMFYAGDVDTVCGLFENQLFVENLFNSYTPKNAHVVQEHRPWTYSLGEQFEPQIVGYQKSYQIGSTRIEFASLRGAGHTAAGDRPGPALQLVTNFVKFTLNSTTKNEPVPMSTLTGFSVERQPLKKQYQNLKITITTKAAQMNKLLLVALLLGAAAAMSVAPKDATGMEITENANEDWETFKATYHKVYRNDQDENVHKKIFMQSRLFIRSFNGRGFSIGLNHFADMTPEDYEKMNGFRMNAEEGLLIEEKMIQPSHLLVAALYIIFYPLLYLYPNLYYPIVNFGFEYVNFFRKKRVVPPVKDPLLLISATEAAEKIRRKELKSIDLIKAYIRRIKEVNPIINALVADCFEEAVEEAEKVDSFMESVSPESDEVRRLAEEKPLYGIPFTVKDSMDVKDRVITVGMVVRKGVISKDDAEVVKRTRQAGGILIGITNVPECLMAFETYNSIYGLTNNPYDSRRCPGGSSGGEGALVSACGSLIGIGSDIGGSVRIPAFHNGVYGLKATTDFVPPQGHLPEGFNGEGYRNKMFCVGPIARYIEDIPLCLKAFNPQGFRDNRIDEEVDIRNVKIFYMEGLPTDSGAEPLSEAQKEKLHEVVEFFEKEHKLNTQGISFLEMKDATDMLMTGVGDGSPAAHFICKDKNDLDGSKLLIEIVKSLFRLSDHFFNLLVMTYQGSINPHSEEEKEATFQRRDRLREKIIGVLERENAVLILPTWAHTPKYHGHAVWAFDDVAYTGIWNALSLPAFQCPTGLDHNGLPTGIQVVGVPNSEKLLLENELEGTKIIIEIEKALFRLSDHILNLLVLIYRGALNPPSEEEKDEIFQKIEKLRQKIIGILERENAVLLLPTWAHTPAFHGYALWTNENVAYTGVWNALSLPVFQCPTGLDDNGLPTGIQIVGAPNSERMLLGVGKQIGGLFGGWQAPWAKGI</sequence>
<evidence type="ECO:0000256" key="1">
    <source>
        <dbReference type="ARBA" id="ARBA00009199"/>
    </source>
</evidence>
<evidence type="ECO:0000256" key="2">
    <source>
        <dbReference type="ARBA" id="ARBA00009431"/>
    </source>
</evidence>
<dbReference type="InterPro" id="IPR001563">
    <property type="entry name" value="Peptidase_S10"/>
</dbReference>
<keyword evidence="6" id="KW-1185">Reference proteome</keyword>
<dbReference type="PRINTS" id="PR00724">
    <property type="entry name" value="CRBOXYPTASEC"/>
</dbReference>
<organism evidence="5 6">
    <name type="scientific">Steinernema hermaphroditum</name>
    <dbReference type="NCBI Taxonomy" id="289476"/>
    <lineage>
        <taxon>Eukaryota</taxon>
        <taxon>Metazoa</taxon>
        <taxon>Ecdysozoa</taxon>
        <taxon>Nematoda</taxon>
        <taxon>Chromadorea</taxon>
        <taxon>Rhabditida</taxon>
        <taxon>Tylenchina</taxon>
        <taxon>Panagrolaimomorpha</taxon>
        <taxon>Strongyloidoidea</taxon>
        <taxon>Steinernematidae</taxon>
        <taxon>Steinernema</taxon>
    </lineage>
</organism>
<evidence type="ECO:0000313" key="6">
    <source>
        <dbReference type="Proteomes" id="UP001175271"/>
    </source>
</evidence>
<accession>A0AA39IS32</accession>
<dbReference type="Proteomes" id="UP001175271">
    <property type="component" value="Unassembled WGS sequence"/>
</dbReference>
<evidence type="ECO:0000256" key="3">
    <source>
        <dbReference type="SAM" id="SignalP"/>
    </source>
</evidence>
<reference evidence="5" key="1">
    <citation type="submission" date="2023-06" db="EMBL/GenBank/DDBJ databases">
        <title>Genomic analysis of the entomopathogenic nematode Steinernema hermaphroditum.</title>
        <authorList>
            <person name="Schwarz E.M."/>
            <person name="Heppert J.K."/>
            <person name="Baniya A."/>
            <person name="Schwartz H.T."/>
            <person name="Tan C.-H."/>
            <person name="Antoshechkin I."/>
            <person name="Sternberg P.W."/>
            <person name="Goodrich-Blair H."/>
            <person name="Dillman A.R."/>
        </authorList>
    </citation>
    <scope>NUCLEOTIDE SEQUENCE</scope>
    <source>
        <strain evidence="5">PS9179</strain>
        <tissue evidence="5">Whole animal</tissue>
    </source>
</reference>
<dbReference type="Gene3D" id="3.90.1300.10">
    <property type="entry name" value="Amidase signature (AS) domain"/>
    <property type="match status" value="2"/>
</dbReference>
<dbReference type="PROSITE" id="PS00560">
    <property type="entry name" value="CARBOXYPEPT_SER_HIS"/>
    <property type="match status" value="1"/>
</dbReference>
<dbReference type="Gene3D" id="1.10.287.2250">
    <property type="match status" value="1"/>
</dbReference>
<protein>
    <recommendedName>
        <fullName evidence="4">Cathepsin propeptide inhibitor domain-containing protein</fullName>
    </recommendedName>
</protein>
<dbReference type="PANTHER" id="PTHR11802:SF480">
    <property type="entry name" value="CARBOXYPEPTIDASE"/>
    <property type="match status" value="1"/>
</dbReference>
<dbReference type="PANTHER" id="PTHR11802">
    <property type="entry name" value="SERINE PROTEASE FAMILY S10 SERINE CARBOXYPEPTIDASE"/>
    <property type="match status" value="1"/>
</dbReference>
<dbReference type="InterPro" id="IPR013201">
    <property type="entry name" value="Prot_inhib_I29"/>
</dbReference>
<dbReference type="SUPFAM" id="SSF53474">
    <property type="entry name" value="alpha/beta-Hydrolases"/>
    <property type="match status" value="4"/>
</dbReference>
<name>A0AA39IS32_9BILA</name>
<dbReference type="Gene3D" id="3.40.50.1820">
    <property type="entry name" value="alpha/beta hydrolase"/>
    <property type="match status" value="4"/>
</dbReference>
<comment type="similarity">
    <text evidence="2">Belongs to the peptidase S10 family.</text>
</comment>
<feature type="signal peptide" evidence="3">
    <location>
        <begin position="1"/>
        <end position="21"/>
    </location>
</feature>
<dbReference type="InterPro" id="IPR038765">
    <property type="entry name" value="Papain-like_cys_pep_sf"/>
</dbReference>
<dbReference type="InterPro" id="IPR033124">
    <property type="entry name" value="Ser_caboxypep_his_AS"/>
</dbReference>
<dbReference type="SMART" id="SM00848">
    <property type="entry name" value="Inhibitor_I29"/>
    <property type="match status" value="1"/>
</dbReference>
<comment type="caution">
    <text evidence="5">The sequence shown here is derived from an EMBL/GenBank/DDBJ whole genome shotgun (WGS) entry which is preliminary data.</text>
</comment>
<dbReference type="EMBL" id="JAUCMV010000001">
    <property type="protein sequence ID" value="KAK0429383.1"/>
    <property type="molecule type" value="Genomic_DNA"/>
</dbReference>
<proteinExistence type="inferred from homology"/>
<feature type="chain" id="PRO_5041287327" description="Cathepsin propeptide inhibitor domain-containing protein" evidence="3">
    <location>
        <begin position="22"/>
        <end position="2944"/>
    </location>
</feature>
<dbReference type="InterPro" id="IPR023631">
    <property type="entry name" value="Amidase_dom"/>
</dbReference>
<keyword evidence="3" id="KW-0732">Signal</keyword>
<dbReference type="InterPro" id="IPR029058">
    <property type="entry name" value="AB_hydrolase_fold"/>
</dbReference>
<dbReference type="InterPro" id="IPR036928">
    <property type="entry name" value="AS_sf"/>
</dbReference>
<dbReference type="GO" id="GO:0006508">
    <property type="term" value="P:proteolysis"/>
    <property type="evidence" value="ECO:0007669"/>
    <property type="project" value="InterPro"/>
</dbReference>
<dbReference type="SUPFAM" id="SSF54001">
    <property type="entry name" value="Cysteine proteinases"/>
    <property type="match status" value="1"/>
</dbReference>
<dbReference type="Pfam" id="PF01425">
    <property type="entry name" value="Amidase"/>
    <property type="match status" value="1"/>
</dbReference>
<dbReference type="Pfam" id="PF08246">
    <property type="entry name" value="Inhibitor_I29"/>
    <property type="match status" value="1"/>
</dbReference>
<evidence type="ECO:0000259" key="4">
    <source>
        <dbReference type="SMART" id="SM00848"/>
    </source>
</evidence>
<dbReference type="SUPFAM" id="SSF75304">
    <property type="entry name" value="Amidase signature (AS) enzymes"/>
    <property type="match status" value="2"/>
</dbReference>
<dbReference type="InterPro" id="IPR020556">
    <property type="entry name" value="Amidase_CS"/>
</dbReference>
<dbReference type="Pfam" id="PF00450">
    <property type="entry name" value="Peptidase_S10"/>
    <property type="match status" value="4"/>
</dbReference>
<gene>
    <name evidence="5" type="ORF">QR680_011351</name>
</gene>
<comment type="similarity">
    <text evidence="1">Belongs to the amidase family.</text>
</comment>
<dbReference type="GO" id="GO:0004185">
    <property type="term" value="F:serine-type carboxypeptidase activity"/>
    <property type="evidence" value="ECO:0007669"/>
    <property type="project" value="InterPro"/>
</dbReference>
<feature type="domain" description="Cathepsin propeptide inhibitor" evidence="4">
    <location>
        <begin position="2195"/>
        <end position="2249"/>
    </location>
</feature>
<dbReference type="FunFam" id="3.40.50.1820:FF:000222">
    <property type="entry name" value="Carboxypeptidase"/>
    <property type="match status" value="4"/>
</dbReference>
<evidence type="ECO:0000313" key="5">
    <source>
        <dbReference type="EMBL" id="KAK0429383.1"/>
    </source>
</evidence>
<dbReference type="PROSITE" id="PS00571">
    <property type="entry name" value="AMIDASES"/>
    <property type="match status" value="1"/>
</dbReference>